<comment type="similarity">
    <text evidence="2">Belongs to the crooked-neck family.</text>
</comment>
<evidence type="ECO:0000256" key="9">
    <source>
        <dbReference type="ARBA" id="ARBA00037272"/>
    </source>
</evidence>
<evidence type="ECO:0000313" key="16">
    <source>
        <dbReference type="EMBL" id="KAF8906799.1"/>
    </source>
</evidence>
<evidence type="ECO:0000313" key="17">
    <source>
        <dbReference type="Proteomes" id="UP000724874"/>
    </source>
</evidence>
<feature type="domain" description="Pre-mRNA-splicing factor Syf1-like N-terminal HAT-repeats" evidence="15">
    <location>
        <begin position="175"/>
        <end position="266"/>
    </location>
</feature>
<comment type="function">
    <text evidence="9">Involved in pre-mRNA splicing and cell cycle progression.</text>
</comment>
<keyword evidence="6" id="KW-0677">Repeat</keyword>
<dbReference type="AlphaFoldDB" id="A0A9P5TQJ2"/>
<sequence>MPSVAAKRPALEELSSYFPLTFPIATPTTHPDLISTNDLHREEDLLRNPHSFRAWWTAINTTRENYIVLSKKDLGTSNIPEDVQAVLGPLASPLARLTLQRLTYIYEAALTQFPNSFKLWKSYLTMRVSFVLGKQVVKKRAGGKKKFPEMKEALEEALEDMEEWETPLDPIVGWEEWRSLIATFERALMWLPKLPRLWLMYMSVFFHPRCPSIISFTHARRTFDRALRTLPPSLHARIWTQYLLWAERKGGEITVAVYRRYLKVDPSLTERFTDLLLNPSNSPPRPLEAAKLLLSLARKAARGDYISPEGKSPYQLLEDWIEVVERFSEEVGLDVDETDASNNAIAKEDAEKQPDNAAVVSSPDGQLIRLAGPAVPVTADGKKSEPYTEDEDPTNSKKLNIENIVQKDGLAVYKDQAGRLWTGLATYWIKRGEFDRAKDVFEKGLKSVLTLRDFTQIFDTYVEFLESLISAMMQALEDEDEDEEDTAETEASLDLRMKELENLTDRRPFLSNDVMLRRNPNDVQEWEKRVALWGEDDDQVIKTYTKALETINPRKATSNFHRLYVNFAKFYEEGGVSGQADPDLISSRKILEKGTKVNFKAVDDLAEIWCEWAEMELRHDNYDEAARVMQRATATPKNTKVNYHDHSLPVQARLFKSLKLWSFYVDLEESIGTVQSAKAVYDKILELRIANAQIIINYAAFLEEHEYFEECFKVYERGVELFTFPVSFEIWNIYLSKFVKRYVSRSLIPVPGGSKLERARDLFEQALEKCPSKSSKPLFLMYAQLEEDYGLAKRSMAIYERATQVVADEDKFEMFSIYIAKATANFGLPATRPIYERALEVLPDRQTAEMCLRFAALERKLGEIDRARAIYAHASQFCDPRVNPQFWTEWNTFEIETGSEDTFREMLRIKRSVQAQFNTEASYLAAQTISAREGAKKGDEIATEAQDAMAAAEQQAHKATNGPAFVSSTKKAADDQNGAPVAPAANADEIQISDEEDM</sequence>
<dbReference type="GO" id="GO:0000349">
    <property type="term" value="P:generation of catalytic spliceosome for first transesterification step"/>
    <property type="evidence" value="ECO:0007669"/>
    <property type="project" value="TreeGrafter"/>
</dbReference>
<proteinExistence type="inferred from homology"/>
<evidence type="ECO:0000259" key="14">
    <source>
        <dbReference type="Pfam" id="PF23231"/>
    </source>
</evidence>
<comment type="caution">
    <text evidence="16">The sequence shown here is derived from an EMBL/GenBank/DDBJ whole genome shotgun (WGS) entry which is preliminary data.</text>
</comment>
<feature type="domain" description="Pre-mRNA-splicing factor SYF1 central HAT repeats" evidence="13">
    <location>
        <begin position="395"/>
        <end position="551"/>
    </location>
</feature>
<dbReference type="EMBL" id="JADNYJ010000017">
    <property type="protein sequence ID" value="KAF8906799.1"/>
    <property type="molecule type" value="Genomic_DNA"/>
</dbReference>
<dbReference type="Pfam" id="PF23231">
    <property type="entry name" value="HAT_Syf1_CNRKL1_C"/>
    <property type="match status" value="1"/>
</dbReference>
<evidence type="ECO:0000256" key="10">
    <source>
        <dbReference type="ARBA" id="ARBA00039472"/>
    </source>
</evidence>
<evidence type="ECO:0000256" key="5">
    <source>
        <dbReference type="ARBA" id="ARBA00022728"/>
    </source>
</evidence>
<evidence type="ECO:0000256" key="3">
    <source>
        <dbReference type="ARBA" id="ARBA00011524"/>
    </source>
</evidence>
<evidence type="ECO:0000256" key="6">
    <source>
        <dbReference type="ARBA" id="ARBA00022737"/>
    </source>
</evidence>
<evidence type="ECO:0000256" key="1">
    <source>
        <dbReference type="ARBA" id="ARBA00004123"/>
    </source>
</evidence>
<accession>A0A9P5TQJ2</accession>
<dbReference type="InterPro" id="IPR055433">
    <property type="entry name" value="HAT_Syf1-like_N"/>
</dbReference>
<dbReference type="SUPFAM" id="SSF48452">
    <property type="entry name" value="TPR-like"/>
    <property type="match status" value="3"/>
</dbReference>
<comment type="subcellular location">
    <subcellularLocation>
        <location evidence="1">Nucleus</location>
    </subcellularLocation>
</comment>
<evidence type="ECO:0000256" key="11">
    <source>
        <dbReference type="ARBA" id="ARBA00067212"/>
    </source>
</evidence>
<keyword evidence="7" id="KW-0508">mRNA splicing</keyword>
<feature type="region of interest" description="Disordered" evidence="12">
    <location>
        <begin position="945"/>
        <end position="998"/>
    </location>
</feature>
<keyword evidence="8" id="KW-0539">Nucleus</keyword>
<evidence type="ECO:0000256" key="4">
    <source>
        <dbReference type="ARBA" id="ARBA00022664"/>
    </source>
</evidence>
<dbReference type="SMART" id="SM00386">
    <property type="entry name" value="HAT"/>
    <property type="match status" value="12"/>
</dbReference>
<evidence type="ECO:0000256" key="2">
    <source>
        <dbReference type="ARBA" id="ARBA00008644"/>
    </source>
</evidence>
<dbReference type="InterPro" id="IPR055430">
    <property type="entry name" value="HAT_Syf1_CNRKL1_C"/>
</dbReference>
<evidence type="ECO:0000256" key="7">
    <source>
        <dbReference type="ARBA" id="ARBA00023187"/>
    </source>
</evidence>
<dbReference type="InterPro" id="IPR003107">
    <property type="entry name" value="HAT"/>
</dbReference>
<dbReference type="GO" id="GO:0000974">
    <property type="term" value="C:Prp19 complex"/>
    <property type="evidence" value="ECO:0007669"/>
    <property type="project" value="TreeGrafter"/>
</dbReference>
<dbReference type="FunFam" id="1.25.40.10:FF:000023">
    <property type="entry name" value="Pre-mRNA-splicing factor SYF1"/>
    <property type="match status" value="1"/>
</dbReference>
<feature type="domain" description="Pre-mRNA-splicing factor Syf1/CRNKL1-like C-terminal HAT-repeats" evidence="14">
    <location>
        <begin position="553"/>
        <end position="956"/>
    </location>
</feature>
<dbReference type="Pfam" id="PF23233">
    <property type="entry name" value="HAT_Syf1_CNRKL1_N"/>
    <property type="match status" value="1"/>
</dbReference>
<protein>
    <recommendedName>
        <fullName evidence="10">Pre-mRNA-splicing factor SYF1</fullName>
    </recommendedName>
    <alternativeName>
        <fullName evidence="11">Pre-mRNA-splicing factor syf1</fullName>
    </alternativeName>
</protein>
<keyword evidence="17" id="KW-1185">Reference proteome</keyword>
<dbReference type="GO" id="GO:0071014">
    <property type="term" value="C:post-mRNA release spliceosomal complex"/>
    <property type="evidence" value="ECO:0007669"/>
    <property type="project" value="TreeGrafter"/>
</dbReference>
<evidence type="ECO:0000256" key="12">
    <source>
        <dbReference type="SAM" id="MobiDB-lite"/>
    </source>
</evidence>
<keyword evidence="4" id="KW-0507">mRNA processing</keyword>
<dbReference type="Gene3D" id="1.25.40.10">
    <property type="entry name" value="Tetratricopeptide repeat domain"/>
    <property type="match status" value="3"/>
</dbReference>
<evidence type="ECO:0000259" key="15">
    <source>
        <dbReference type="Pfam" id="PF23233"/>
    </source>
</evidence>
<feature type="compositionally biased region" description="Low complexity" evidence="12">
    <location>
        <begin position="945"/>
        <end position="959"/>
    </location>
</feature>
<dbReference type="InterPro" id="IPR045075">
    <property type="entry name" value="Syf1-like"/>
</dbReference>
<evidence type="ECO:0000259" key="13">
    <source>
        <dbReference type="Pfam" id="PF23220"/>
    </source>
</evidence>
<dbReference type="PANTHER" id="PTHR11246:SF5">
    <property type="entry name" value="PRE-MRNA-SPLICING FACTOR SYF1"/>
    <property type="match status" value="1"/>
</dbReference>
<dbReference type="OrthoDB" id="10067343at2759"/>
<dbReference type="FunFam" id="1.25.40.10:FF:000137">
    <property type="entry name" value="Pre-mRNA-splicing factor syf1"/>
    <property type="match status" value="1"/>
</dbReference>
<gene>
    <name evidence="16" type="ORF">CPB84DRAFT_1675299</name>
</gene>
<dbReference type="InterPro" id="IPR011990">
    <property type="entry name" value="TPR-like_helical_dom_sf"/>
</dbReference>
<dbReference type="PANTHER" id="PTHR11246">
    <property type="entry name" value="PRE-MRNA SPLICING FACTOR"/>
    <property type="match status" value="1"/>
</dbReference>
<name>A0A9P5TQJ2_GYMJU</name>
<keyword evidence="5" id="KW-0747">Spliceosome</keyword>
<dbReference type="Proteomes" id="UP000724874">
    <property type="component" value="Unassembled WGS sequence"/>
</dbReference>
<evidence type="ECO:0000256" key="8">
    <source>
        <dbReference type="ARBA" id="ARBA00023242"/>
    </source>
</evidence>
<dbReference type="InterPro" id="IPR056350">
    <property type="entry name" value="HAT_Syf1_central"/>
</dbReference>
<comment type="subunit">
    <text evidence="3">Associated with the spliceosome.</text>
</comment>
<reference evidence="16" key="1">
    <citation type="submission" date="2020-11" db="EMBL/GenBank/DDBJ databases">
        <authorList>
            <consortium name="DOE Joint Genome Institute"/>
            <person name="Ahrendt S."/>
            <person name="Riley R."/>
            <person name="Andreopoulos W."/>
            <person name="LaButti K."/>
            <person name="Pangilinan J."/>
            <person name="Ruiz-duenas F.J."/>
            <person name="Barrasa J.M."/>
            <person name="Sanchez-Garcia M."/>
            <person name="Camarero S."/>
            <person name="Miyauchi S."/>
            <person name="Serrano A."/>
            <person name="Linde D."/>
            <person name="Babiker R."/>
            <person name="Drula E."/>
            <person name="Ayuso-Fernandez I."/>
            <person name="Pacheco R."/>
            <person name="Padilla G."/>
            <person name="Ferreira P."/>
            <person name="Barriuso J."/>
            <person name="Kellner H."/>
            <person name="Castanera R."/>
            <person name="Alfaro M."/>
            <person name="Ramirez L."/>
            <person name="Pisabarro A.G."/>
            <person name="Kuo A."/>
            <person name="Tritt A."/>
            <person name="Lipzen A."/>
            <person name="He G."/>
            <person name="Yan M."/>
            <person name="Ng V."/>
            <person name="Cullen D."/>
            <person name="Martin F."/>
            <person name="Rosso M.-N."/>
            <person name="Henrissat B."/>
            <person name="Hibbett D."/>
            <person name="Martinez A.T."/>
            <person name="Grigoriev I.V."/>
        </authorList>
    </citation>
    <scope>NUCLEOTIDE SEQUENCE</scope>
    <source>
        <strain evidence="16">AH 44721</strain>
    </source>
</reference>
<dbReference type="GO" id="GO:0071007">
    <property type="term" value="C:U2-type catalytic step 2 spliceosome"/>
    <property type="evidence" value="ECO:0007669"/>
    <property type="project" value="TreeGrafter"/>
</dbReference>
<organism evidence="16 17">
    <name type="scientific">Gymnopilus junonius</name>
    <name type="common">Spectacular rustgill mushroom</name>
    <name type="synonym">Gymnopilus spectabilis subsp. junonius</name>
    <dbReference type="NCBI Taxonomy" id="109634"/>
    <lineage>
        <taxon>Eukaryota</taxon>
        <taxon>Fungi</taxon>
        <taxon>Dikarya</taxon>
        <taxon>Basidiomycota</taxon>
        <taxon>Agaricomycotina</taxon>
        <taxon>Agaricomycetes</taxon>
        <taxon>Agaricomycetidae</taxon>
        <taxon>Agaricales</taxon>
        <taxon>Agaricineae</taxon>
        <taxon>Hymenogastraceae</taxon>
        <taxon>Gymnopilus</taxon>
    </lineage>
</organism>
<dbReference type="FunFam" id="1.25.40.10:FF:000038">
    <property type="entry name" value="Putative pre-mRNA-splicing factor SYF1"/>
    <property type="match status" value="1"/>
</dbReference>
<dbReference type="Pfam" id="PF23220">
    <property type="entry name" value="HAT_Syf1_M"/>
    <property type="match status" value="1"/>
</dbReference>